<dbReference type="InterPro" id="IPR001264">
    <property type="entry name" value="Glyco_trans_51"/>
</dbReference>
<dbReference type="SUPFAM" id="SSF56601">
    <property type="entry name" value="beta-lactamase/transpeptidase-like"/>
    <property type="match status" value="1"/>
</dbReference>
<protein>
    <recommendedName>
        <fullName evidence="10">peptidoglycan glycosyltransferase</fullName>
        <ecNumber evidence="10">2.4.99.28</ecNumber>
    </recommendedName>
</protein>
<evidence type="ECO:0000256" key="1">
    <source>
        <dbReference type="ARBA" id="ARBA00004752"/>
    </source>
</evidence>
<reference evidence="15" key="1">
    <citation type="journal article" date="2020" name="mSystems">
        <title>Genome- and Community-Level Interaction Insights into Carbon Utilization and Element Cycling Functions of Hydrothermarchaeota in Hydrothermal Sediment.</title>
        <authorList>
            <person name="Zhou Z."/>
            <person name="Liu Y."/>
            <person name="Xu W."/>
            <person name="Pan J."/>
            <person name="Luo Z.H."/>
            <person name="Li M."/>
        </authorList>
    </citation>
    <scope>NUCLEOTIDE SEQUENCE [LARGE SCALE GENOMIC DNA]</scope>
    <source>
        <strain evidence="15">SpSt-747</strain>
    </source>
</reference>
<evidence type="ECO:0000256" key="6">
    <source>
        <dbReference type="ARBA" id="ARBA00022676"/>
    </source>
</evidence>
<comment type="similarity">
    <text evidence="2">In the C-terminal section; belongs to the transpeptidase family.</text>
</comment>
<keyword evidence="9" id="KW-0511">Multifunctional enzyme</keyword>
<dbReference type="InterPro" id="IPR001460">
    <property type="entry name" value="PCN-bd_Tpept"/>
</dbReference>
<dbReference type="GO" id="GO:0030288">
    <property type="term" value="C:outer membrane-bounded periplasmic space"/>
    <property type="evidence" value="ECO:0007669"/>
    <property type="project" value="TreeGrafter"/>
</dbReference>
<evidence type="ECO:0000256" key="5">
    <source>
        <dbReference type="ARBA" id="ARBA00022670"/>
    </source>
</evidence>
<dbReference type="Pfam" id="PF00905">
    <property type="entry name" value="Transpeptidase"/>
    <property type="match status" value="1"/>
</dbReference>
<dbReference type="Pfam" id="PF06832">
    <property type="entry name" value="BiPBP_C"/>
    <property type="match status" value="1"/>
</dbReference>
<dbReference type="Gene3D" id="1.10.3810.10">
    <property type="entry name" value="Biosynthetic peptidoglycan transglycosylase-like"/>
    <property type="match status" value="1"/>
</dbReference>
<dbReference type="GO" id="GO:0008658">
    <property type="term" value="F:penicillin binding"/>
    <property type="evidence" value="ECO:0007669"/>
    <property type="project" value="InterPro"/>
</dbReference>
<evidence type="ECO:0000256" key="3">
    <source>
        <dbReference type="ARBA" id="ARBA00007739"/>
    </source>
</evidence>
<keyword evidence="5" id="KW-0645">Protease</keyword>
<dbReference type="EC" id="2.4.99.28" evidence="10"/>
<dbReference type="GO" id="GO:0009252">
    <property type="term" value="P:peptidoglycan biosynthetic process"/>
    <property type="evidence" value="ECO:0007669"/>
    <property type="project" value="InterPro"/>
</dbReference>
<evidence type="ECO:0000256" key="8">
    <source>
        <dbReference type="ARBA" id="ARBA00022801"/>
    </source>
</evidence>
<evidence type="ECO:0000256" key="11">
    <source>
        <dbReference type="ARBA" id="ARBA00049902"/>
    </source>
</evidence>
<dbReference type="PANTHER" id="PTHR32282:SF15">
    <property type="entry name" value="PENICILLIN-BINDING PROTEIN 1C"/>
    <property type="match status" value="1"/>
</dbReference>
<feature type="domain" description="Glycosyl transferase family 51" evidence="13">
    <location>
        <begin position="65"/>
        <end position="227"/>
    </location>
</feature>
<evidence type="ECO:0000256" key="10">
    <source>
        <dbReference type="ARBA" id="ARBA00044770"/>
    </source>
</evidence>
<dbReference type="EMBL" id="DTFV01000125">
    <property type="protein sequence ID" value="HGI31367.1"/>
    <property type="molecule type" value="Genomic_DNA"/>
</dbReference>
<dbReference type="InterPro" id="IPR036950">
    <property type="entry name" value="PBP_transglycosylase"/>
</dbReference>
<comment type="caution">
    <text evidence="15">The sequence shown here is derived from an EMBL/GenBank/DDBJ whole genome shotgun (WGS) entry which is preliminary data.</text>
</comment>
<dbReference type="InterPro" id="IPR023346">
    <property type="entry name" value="Lysozyme-like_dom_sf"/>
</dbReference>
<dbReference type="GO" id="GO:0004180">
    <property type="term" value="F:carboxypeptidase activity"/>
    <property type="evidence" value="ECO:0007669"/>
    <property type="project" value="UniProtKB-KW"/>
</dbReference>
<keyword evidence="6" id="KW-0328">Glycosyltransferase</keyword>
<organism evidence="15">
    <name type="scientific">Candidatus Caldatribacterium californiense</name>
    <dbReference type="NCBI Taxonomy" id="1454726"/>
    <lineage>
        <taxon>Bacteria</taxon>
        <taxon>Pseudomonadati</taxon>
        <taxon>Atribacterota</taxon>
        <taxon>Atribacteria</taxon>
        <taxon>Atribacterales</taxon>
        <taxon>Candidatus Caldatribacteriaceae</taxon>
        <taxon>Candidatus Caldatribacterium</taxon>
    </lineage>
</organism>
<dbReference type="NCBIfam" id="TIGR02073">
    <property type="entry name" value="PBP_1c"/>
    <property type="match status" value="1"/>
</dbReference>
<keyword evidence="7" id="KW-0808">Transferase</keyword>
<dbReference type="Gene3D" id="3.40.710.10">
    <property type="entry name" value="DD-peptidase/beta-lactamase superfamily"/>
    <property type="match status" value="1"/>
</dbReference>
<evidence type="ECO:0000256" key="7">
    <source>
        <dbReference type="ARBA" id="ARBA00022679"/>
    </source>
</evidence>
<dbReference type="GO" id="GO:0008955">
    <property type="term" value="F:peptidoglycan glycosyltransferase activity"/>
    <property type="evidence" value="ECO:0007669"/>
    <property type="project" value="UniProtKB-EC"/>
</dbReference>
<evidence type="ECO:0000313" key="15">
    <source>
        <dbReference type="EMBL" id="HGI31367.1"/>
    </source>
</evidence>
<dbReference type="Pfam" id="PF00912">
    <property type="entry name" value="Transgly"/>
    <property type="match status" value="1"/>
</dbReference>
<keyword evidence="4" id="KW-0121">Carboxypeptidase</keyword>
<name>A0A7V3YHT5_9BACT</name>
<comment type="catalytic activity">
    <reaction evidence="11">
        <text>[GlcNAc-(1-&gt;4)-Mur2Ac(oyl-L-Ala-gamma-D-Glu-L-Lys-D-Ala-D-Ala)](n)-di-trans,octa-cis-undecaprenyl diphosphate + beta-D-GlcNAc-(1-&gt;4)-Mur2Ac(oyl-L-Ala-gamma-D-Glu-L-Lys-D-Ala-D-Ala)-di-trans,octa-cis-undecaprenyl diphosphate = [GlcNAc-(1-&gt;4)-Mur2Ac(oyl-L-Ala-gamma-D-Glu-L-Lys-D-Ala-D-Ala)](n+1)-di-trans,octa-cis-undecaprenyl diphosphate + di-trans,octa-cis-undecaprenyl diphosphate + H(+)</text>
        <dbReference type="Rhea" id="RHEA:23708"/>
        <dbReference type="Rhea" id="RHEA-COMP:9602"/>
        <dbReference type="Rhea" id="RHEA-COMP:9603"/>
        <dbReference type="ChEBI" id="CHEBI:15378"/>
        <dbReference type="ChEBI" id="CHEBI:58405"/>
        <dbReference type="ChEBI" id="CHEBI:60033"/>
        <dbReference type="ChEBI" id="CHEBI:78435"/>
        <dbReference type="EC" id="2.4.99.28"/>
    </reaction>
</comment>
<gene>
    <name evidence="15" type="primary">pbpC</name>
    <name evidence="15" type="ORF">ENV30_08710</name>
</gene>
<keyword evidence="8" id="KW-0378">Hydrolase</keyword>
<dbReference type="InterPro" id="IPR050396">
    <property type="entry name" value="Glycosyltr_51/Transpeptidase"/>
</dbReference>
<evidence type="ECO:0000259" key="14">
    <source>
        <dbReference type="Pfam" id="PF06832"/>
    </source>
</evidence>
<dbReference type="AlphaFoldDB" id="A0A7V3YHT5"/>
<dbReference type="InterPro" id="IPR012338">
    <property type="entry name" value="Beta-lactam/transpept-like"/>
</dbReference>
<accession>A0A7V3YHT5</accession>
<dbReference type="GO" id="GO:0006508">
    <property type="term" value="P:proteolysis"/>
    <property type="evidence" value="ECO:0007669"/>
    <property type="project" value="UniProtKB-KW"/>
</dbReference>
<dbReference type="SUPFAM" id="SSF53955">
    <property type="entry name" value="Lysozyme-like"/>
    <property type="match status" value="1"/>
</dbReference>
<dbReference type="PANTHER" id="PTHR32282">
    <property type="entry name" value="BINDING PROTEIN TRANSPEPTIDASE, PUTATIVE-RELATED"/>
    <property type="match status" value="1"/>
</dbReference>
<evidence type="ECO:0000256" key="9">
    <source>
        <dbReference type="ARBA" id="ARBA00023268"/>
    </source>
</evidence>
<feature type="domain" description="Penicillin-binding C-terminal" evidence="14">
    <location>
        <begin position="644"/>
        <end position="719"/>
    </location>
</feature>
<evidence type="ECO:0000259" key="12">
    <source>
        <dbReference type="Pfam" id="PF00905"/>
    </source>
</evidence>
<proteinExistence type="inferred from homology"/>
<feature type="domain" description="Penicillin-binding protein transpeptidase" evidence="12">
    <location>
        <begin position="302"/>
        <end position="563"/>
    </location>
</feature>
<evidence type="ECO:0000256" key="2">
    <source>
        <dbReference type="ARBA" id="ARBA00007090"/>
    </source>
</evidence>
<comment type="similarity">
    <text evidence="3">In the N-terminal section; belongs to the glycosyltransferase 51 family.</text>
</comment>
<sequence length="740" mass="82129">MMRKRRQSILWSVLLGSVVLCGGGLCLLSLPLEVTPFCTYTPSFALYDREGQLLCLLRSPDDAWLIPVPLKEMGKWIPLLAVESEDRRFFSHPGVDFLALGRAIWQNLRARKVVSGASTITTQLVRLVLPRERTLKGKLSECLLALRLERVLKKEDILESYLNRIPLGGNIKGVEAASWYYFGKSAKDLTLLEAASLVSLFPAPERFRPDKNPEGFLRRRNALLERLCRRGIISQEEYALYASSPPPTPRGFPRLAYHAAWFLRQTTTSPRVFSSLSFSLEEWLERLLDEALVTLPREITACTVVVENSTGAILAYVGNARFRRNPEQAFVDCLQAPRSPGSALKPFVYARAFDRGLLVPSSIIADTPFGLRGNVPRNFDEGFRGPVSCEMALALSLNVPAVRVARKVGLEDVLGLLQTLGFSRLQRGADFYGDALVLGGCEVTPLELARAYTALSRLGETIPLSFFREDENPQKKRVFSPGSAYMVAEILADRFRFNPLPKRTLPTPLCAFKTGTSYGFRDAWTVAYNPRYTVLVWFGDPQGLPHEELVGIRLAAPCALRIMEYLMERERVWYECPEDVTWREVCPISGKIASARCEGKILAPFLKGVSPLEVCDLHATSLENPSFPWPGEVQAALGRPDVVPLAIVSPVPGRRYFTFPGASFLRLPLRAEGGKGPIFWFVDGAYAGQSQPGGTLFVSLPPGEHRIIASDKSGQSDTTEVVVSPTTFAKTRRDFGAPSP</sequence>
<dbReference type="InterPro" id="IPR009647">
    <property type="entry name" value="PBP_C"/>
</dbReference>
<dbReference type="InterPro" id="IPR011815">
    <property type="entry name" value="PBP_1c"/>
</dbReference>
<evidence type="ECO:0000256" key="4">
    <source>
        <dbReference type="ARBA" id="ARBA00022645"/>
    </source>
</evidence>
<comment type="pathway">
    <text evidence="1">Cell wall biogenesis; peptidoglycan biosynthesis.</text>
</comment>
<evidence type="ECO:0000259" key="13">
    <source>
        <dbReference type="Pfam" id="PF00912"/>
    </source>
</evidence>